<feature type="binding site" evidence="3">
    <location>
        <begin position="642"/>
        <end position="643"/>
    </location>
    <ligand>
        <name>FAD</name>
        <dbReference type="ChEBI" id="CHEBI:57692"/>
    </ligand>
</feature>
<dbReference type="EMBL" id="LN877954">
    <property type="protein sequence ID" value="CUV07816.1"/>
    <property type="molecule type" value="Genomic_DNA"/>
</dbReference>
<proteinExistence type="inferred from homology"/>
<dbReference type="Gene3D" id="3.50.50.60">
    <property type="entry name" value="FAD/NAD(P)-binding domain"/>
    <property type="match status" value="2"/>
</dbReference>
<dbReference type="SUPFAM" id="SSF51905">
    <property type="entry name" value="FAD/NAD(P)-binding domain"/>
    <property type="match status" value="1"/>
</dbReference>
<dbReference type="PANTHER" id="PTHR45968">
    <property type="entry name" value="OSJNBA0019K04.7 PROTEIN"/>
    <property type="match status" value="1"/>
</dbReference>
<dbReference type="PIRSF" id="PIRSF000137">
    <property type="entry name" value="Alcohol_oxidase"/>
    <property type="match status" value="1"/>
</dbReference>
<dbReference type="InterPro" id="IPR007867">
    <property type="entry name" value="GMC_OxRtase_C"/>
</dbReference>
<accession>A0A0S4TK99</accession>
<dbReference type="VEuPathDB" id="CryptoDB:ChTU502y2012_421g0460"/>
<evidence type="ECO:0000256" key="1">
    <source>
        <dbReference type="ARBA" id="ARBA00010790"/>
    </source>
</evidence>
<feature type="chain" id="PRO_5006627820" description="Glucose-methanol-choline oxidoreductase N-terminal domain-containing protein" evidence="4">
    <location>
        <begin position="22"/>
        <end position="698"/>
    </location>
</feature>
<dbReference type="PROSITE" id="PS00624">
    <property type="entry name" value="GMC_OXRED_2"/>
    <property type="match status" value="1"/>
</dbReference>
<dbReference type="OrthoDB" id="409726at2759"/>
<feature type="signal peptide" evidence="4">
    <location>
        <begin position="1"/>
        <end position="21"/>
    </location>
</feature>
<dbReference type="VEuPathDB" id="CryptoDB:Chro.80312"/>
<dbReference type="InterPro" id="IPR036188">
    <property type="entry name" value="FAD/NAD-bd_sf"/>
</dbReference>
<dbReference type="AlphaFoldDB" id="A0A0S4TK99"/>
<dbReference type="VEuPathDB" id="CryptoDB:GY17_00000701"/>
<evidence type="ECO:0000256" key="4">
    <source>
        <dbReference type="SAM" id="SignalP"/>
    </source>
</evidence>
<dbReference type="InterPro" id="IPR051871">
    <property type="entry name" value="GMC_Oxidoreductase-Related"/>
</dbReference>
<keyword evidence="3" id="KW-0274">FAD</keyword>
<dbReference type="InterPro" id="IPR000172">
    <property type="entry name" value="GMC_OxRdtase_N"/>
</dbReference>
<dbReference type="SUPFAM" id="SSF54373">
    <property type="entry name" value="FAD-linked reductases, C-terminal domain"/>
    <property type="match status" value="1"/>
</dbReference>
<dbReference type="PANTHER" id="PTHR45968:SF3">
    <property type="entry name" value="OS04G0573100 PROTEIN"/>
    <property type="match status" value="1"/>
</dbReference>
<dbReference type="VEuPathDB" id="CryptoDB:CHUDEA8_2670"/>
<gene>
    <name evidence="6" type="ORF">CHUDEA8_2670</name>
</gene>
<comment type="similarity">
    <text evidence="1">Belongs to the GMC oxidoreductase family.</text>
</comment>
<dbReference type="Pfam" id="PF05199">
    <property type="entry name" value="GMC_oxred_C"/>
    <property type="match status" value="1"/>
</dbReference>
<evidence type="ECO:0000256" key="3">
    <source>
        <dbReference type="PIRSR" id="PIRSR000137-2"/>
    </source>
</evidence>
<dbReference type="Pfam" id="PF00732">
    <property type="entry name" value="GMC_oxred_N"/>
    <property type="match status" value="1"/>
</dbReference>
<evidence type="ECO:0000259" key="5">
    <source>
        <dbReference type="PROSITE" id="PS00624"/>
    </source>
</evidence>
<dbReference type="Gene3D" id="3.30.410.40">
    <property type="match status" value="1"/>
</dbReference>
<organism evidence="6">
    <name type="scientific">Cryptosporidium hominis</name>
    <dbReference type="NCBI Taxonomy" id="237895"/>
    <lineage>
        <taxon>Eukaryota</taxon>
        <taxon>Sar</taxon>
        <taxon>Alveolata</taxon>
        <taxon>Apicomplexa</taxon>
        <taxon>Conoidasida</taxon>
        <taxon>Coccidia</taxon>
        <taxon>Eucoccidiorida</taxon>
        <taxon>Eimeriorina</taxon>
        <taxon>Cryptosporidiidae</taxon>
        <taxon>Cryptosporidium</taxon>
    </lineage>
</organism>
<name>A0A0S4TK99_CRYHO</name>
<evidence type="ECO:0000256" key="2">
    <source>
        <dbReference type="ARBA" id="ARBA00022729"/>
    </source>
</evidence>
<protein>
    <recommendedName>
        <fullName evidence="5">Glucose-methanol-choline oxidoreductase N-terminal domain-containing protein</fullName>
    </recommendedName>
</protein>
<keyword evidence="3" id="KW-0285">Flavoprotein</keyword>
<dbReference type="Pfam" id="PF13450">
    <property type="entry name" value="NAD_binding_8"/>
    <property type="match status" value="1"/>
</dbReference>
<feature type="domain" description="Glucose-methanol-choline oxidoreductase N-terminal" evidence="5">
    <location>
        <begin position="307"/>
        <end position="321"/>
    </location>
</feature>
<dbReference type="InterPro" id="IPR012132">
    <property type="entry name" value="GMC_OxRdtase"/>
</dbReference>
<dbReference type="Gene3D" id="3.30.560.10">
    <property type="entry name" value="Glucose Oxidase, domain 3"/>
    <property type="match status" value="1"/>
</dbReference>
<comment type="cofactor">
    <cofactor evidence="3">
        <name>FAD</name>
        <dbReference type="ChEBI" id="CHEBI:57692"/>
    </cofactor>
</comment>
<reference evidence="6" key="1">
    <citation type="submission" date="2015-08" db="EMBL/GenBank/DDBJ databases">
        <authorList>
            <person name="Babu N.S."/>
            <person name="Beckwith C.J."/>
            <person name="Beseler K.G."/>
            <person name="Brison A."/>
            <person name="Carone J.V."/>
            <person name="Caskin T.P."/>
            <person name="Diamond M."/>
            <person name="Durham M.E."/>
            <person name="Foxe J.M."/>
            <person name="Go M."/>
            <person name="Henderson B.A."/>
            <person name="Jones I.B."/>
            <person name="McGettigan J.A."/>
            <person name="Micheletti S.J."/>
            <person name="Nasrallah M.E."/>
            <person name="Ortiz D."/>
            <person name="Piller C.R."/>
            <person name="Privatt S.R."/>
            <person name="Schneider S.L."/>
            <person name="Sharp S."/>
            <person name="Smith T.C."/>
            <person name="Stanton J.D."/>
            <person name="Ullery H.E."/>
            <person name="Wilson R.J."/>
            <person name="Serrano M.G."/>
            <person name="Buck G."/>
            <person name="Lee V."/>
            <person name="Wang Y."/>
            <person name="Carvalho R."/>
            <person name="Voegtly L."/>
            <person name="Shi R."/>
            <person name="Duckworth R."/>
            <person name="Johnson A."/>
            <person name="Loviza R."/>
            <person name="Walstead R."/>
            <person name="Shah Z."/>
            <person name="Kiflezghi M."/>
            <person name="Wade K."/>
            <person name="Ball S.L."/>
            <person name="Bradley K.W."/>
            <person name="Asai D.J."/>
            <person name="Bowman C.A."/>
            <person name="Russell D.A."/>
            <person name="Pope W.H."/>
            <person name="Jacobs-Sera D."/>
            <person name="Hendrix R.W."/>
            <person name="Hatfull G.F."/>
        </authorList>
    </citation>
    <scope>NUCLEOTIDE SEQUENCE [LARGE SCALE GENOMIC DNA]</scope>
</reference>
<sequence length="698" mass="76873">MGLNLFFLGICISILIFSISGVKCRLYYEDNLLVTDEEYDVIIIGAGVSGCSMANVYAKNGKKVLLLERGGPREKHPKTLLTKGAPGVITDESISEAITTSNGTLMNVANIVGGGASINGGFYVEPSTEFMRKTIESSGATFDEKKYLNAKEIIRNSGILNTDNRLEDNTFPKAMFEAMKNIKEYSGNVSEVPIYYPEGSNTFVTVSQFNETNRSSADILLSHENIKIYPYAVVESIQFNTTDENRDPYSLKKKVTAQCILGRMRSESDGFVSVSSGMTHRTIYNNNGPKFKICLNKPDSFIVLASGAIYSPAILMKSGIGPTEVLRKHGIPPIKILEQVGKNYHDHLQFGLFGILKEKQPMSIQKVYSYSNCSKYYPDPPNIYDELSLFHHKESEQKNGSSTLSKNSFDLLLEPILSNPESPLFVPPEPTGPQYEDGNCYSTILNEVSGELWIPFAISQIIYRKSKVLMNPLLNYLSLSLRTKILNALESNNTRISDDGFNKMLQPMNDCFENGSAALSFLTIPKSRGSITLDEMGLPEINSSDFSDPMDVEAAIVGMKHLIQVMTSQSVSSILESELNSCIASIRNIWDSFPLFGGINENNVIGFSSREQNVPALIPPLPKIINDKTAFDMVKESYSTIWHPTGTCSLGSVVDSDFNVRGTTNLKIGDASIFPEVSDVSPLGSVFLLATYIALVTS</sequence>
<keyword evidence="2 4" id="KW-0732">Signal</keyword>
<evidence type="ECO:0000313" key="6">
    <source>
        <dbReference type="EMBL" id="CUV07816.1"/>
    </source>
</evidence>
<dbReference type="Proteomes" id="UP000199752">
    <property type="component" value="Chromosome 8"/>
</dbReference>
<dbReference type="GO" id="GO:0016614">
    <property type="term" value="F:oxidoreductase activity, acting on CH-OH group of donors"/>
    <property type="evidence" value="ECO:0007669"/>
    <property type="project" value="InterPro"/>
</dbReference>
<dbReference type="GO" id="GO:0050660">
    <property type="term" value="F:flavin adenine dinucleotide binding"/>
    <property type="evidence" value="ECO:0007669"/>
    <property type="project" value="InterPro"/>
</dbReference>